<comment type="caution">
    <text evidence="3">The sequence shown here is derived from an EMBL/GenBank/DDBJ whole genome shotgun (WGS) entry which is preliminary data.</text>
</comment>
<dbReference type="AlphaFoldDB" id="A0A8S2H2W6"/>
<accession>A0A8S2H2W6</accession>
<keyword evidence="1" id="KW-0812">Transmembrane</keyword>
<name>A0A8S2H2W6_9BILA</name>
<sequence length="297" mass="35442">MTRRIILCVIIQDAVLILLTLTIYKTMNRTNLQRSPLTNDNYSYYLCTQVLNESHYYLSEWLDYNLNVIGFRNICLINVGSTEIIEKLVKKFNIAIVNKQNLAQEFSYCLSCFNTIRPDDLLMILDVDEYLNVKQADYIYENYHNYDQFYFEEVKYGYVYEQDKDLYNRSLFTTNVYRKPHVKLGEYVTIDLQRLFNCSTHYGWYSCDDSYGKTMIKYGRIRELGTHFHKTTMNVSKTLDVDMKFVRVNHYAIRTREDGLRKGQMWNKLGSKIGVIQTNKYFRIIYDDSILNSKRLK</sequence>
<dbReference type="Proteomes" id="UP000682733">
    <property type="component" value="Unassembled WGS sequence"/>
</dbReference>
<feature type="transmembrane region" description="Helical" evidence="1">
    <location>
        <begin position="5"/>
        <end position="24"/>
    </location>
</feature>
<evidence type="ECO:0000313" key="3">
    <source>
        <dbReference type="EMBL" id="CAF3594140.1"/>
    </source>
</evidence>
<dbReference type="EMBL" id="CAJNOK010001407">
    <property type="protein sequence ID" value="CAF0810336.1"/>
    <property type="molecule type" value="Genomic_DNA"/>
</dbReference>
<proteinExistence type="predicted"/>
<keyword evidence="1" id="KW-0472">Membrane</keyword>
<evidence type="ECO:0000313" key="4">
    <source>
        <dbReference type="Proteomes" id="UP000682733"/>
    </source>
</evidence>
<reference evidence="3" key="1">
    <citation type="submission" date="2021-02" db="EMBL/GenBank/DDBJ databases">
        <authorList>
            <person name="Nowell W R."/>
        </authorList>
    </citation>
    <scope>NUCLEOTIDE SEQUENCE</scope>
</reference>
<dbReference type="Proteomes" id="UP000677228">
    <property type="component" value="Unassembled WGS sequence"/>
</dbReference>
<keyword evidence="1" id="KW-1133">Transmembrane helix</keyword>
<dbReference type="EMBL" id="CAJOBA010001407">
    <property type="protein sequence ID" value="CAF3594140.1"/>
    <property type="molecule type" value="Genomic_DNA"/>
</dbReference>
<protein>
    <recommendedName>
        <fullName evidence="5">Glycosyltransferase family 92 protein</fullName>
    </recommendedName>
</protein>
<evidence type="ECO:0008006" key="5">
    <source>
        <dbReference type="Google" id="ProtNLM"/>
    </source>
</evidence>
<evidence type="ECO:0000313" key="2">
    <source>
        <dbReference type="EMBL" id="CAF0810336.1"/>
    </source>
</evidence>
<evidence type="ECO:0000256" key="1">
    <source>
        <dbReference type="SAM" id="Phobius"/>
    </source>
</evidence>
<gene>
    <name evidence="2" type="ORF">OVA965_LOCUS5113</name>
    <name evidence="3" type="ORF">TMI583_LOCUS5111</name>
</gene>
<organism evidence="3 4">
    <name type="scientific">Didymodactylos carnosus</name>
    <dbReference type="NCBI Taxonomy" id="1234261"/>
    <lineage>
        <taxon>Eukaryota</taxon>
        <taxon>Metazoa</taxon>
        <taxon>Spiralia</taxon>
        <taxon>Gnathifera</taxon>
        <taxon>Rotifera</taxon>
        <taxon>Eurotatoria</taxon>
        <taxon>Bdelloidea</taxon>
        <taxon>Philodinida</taxon>
        <taxon>Philodinidae</taxon>
        <taxon>Didymodactylos</taxon>
    </lineage>
</organism>